<accession>A0A937ABL8</accession>
<dbReference type="CDD" id="cd00610">
    <property type="entry name" value="OAT_like"/>
    <property type="match status" value="1"/>
</dbReference>
<dbReference type="InterPro" id="IPR005814">
    <property type="entry name" value="Aminotrans_3"/>
</dbReference>
<dbReference type="AlphaFoldDB" id="A0A937ABL8"/>
<dbReference type="GO" id="GO:0042802">
    <property type="term" value="F:identical protein binding"/>
    <property type="evidence" value="ECO:0007669"/>
    <property type="project" value="TreeGrafter"/>
</dbReference>
<dbReference type="InterPro" id="IPR050103">
    <property type="entry name" value="Class-III_PLP-dep_AT"/>
</dbReference>
<reference evidence="6" key="1">
    <citation type="submission" date="2021-01" db="EMBL/GenBank/DDBJ databases">
        <title>Marivirga sp. nov., isolated from intertidal surface sediments.</title>
        <authorList>
            <person name="Zhang M."/>
        </authorList>
    </citation>
    <scope>NUCLEOTIDE SEQUENCE</scope>
    <source>
        <strain evidence="6">SM1354</strain>
    </source>
</reference>
<dbReference type="GO" id="GO:0030170">
    <property type="term" value="F:pyridoxal phosphate binding"/>
    <property type="evidence" value="ECO:0007669"/>
    <property type="project" value="InterPro"/>
</dbReference>
<dbReference type="PANTHER" id="PTHR11986:SF79">
    <property type="entry name" value="ACETYLORNITHINE AMINOTRANSFERASE, MITOCHONDRIAL"/>
    <property type="match status" value="1"/>
</dbReference>
<protein>
    <submittedName>
        <fullName evidence="6">Aspartate aminotransferase family protein</fullName>
    </submittedName>
</protein>
<dbReference type="InterPro" id="IPR049704">
    <property type="entry name" value="Aminotrans_3_PPA_site"/>
</dbReference>
<evidence type="ECO:0000256" key="4">
    <source>
        <dbReference type="ARBA" id="ARBA00022898"/>
    </source>
</evidence>
<dbReference type="InterPro" id="IPR015422">
    <property type="entry name" value="PyrdxlP-dep_Trfase_small"/>
</dbReference>
<evidence type="ECO:0000256" key="3">
    <source>
        <dbReference type="ARBA" id="ARBA00022679"/>
    </source>
</evidence>
<name>A0A937ABL8_9BACT</name>
<dbReference type="Proteomes" id="UP000642920">
    <property type="component" value="Unassembled WGS sequence"/>
</dbReference>
<evidence type="ECO:0000256" key="5">
    <source>
        <dbReference type="RuleBase" id="RU003560"/>
    </source>
</evidence>
<keyword evidence="3" id="KW-0808">Transferase</keyword>
<dbReference type="Gene3D" id="3.40.640.10">
    <property type="entry name" value="Type I PLP-dependent aspartate aminotransferase-like (Major domain)"/>
    <property type="match status" value="1"/>
</dbReference>
<dbReference type="Gene3D" id="3.90.1150.10">
    <property type="entry name" value="Aspartate Aminotransferase, domain 1"/>
    <property type="match status" value="1"/>
</dbReference>
<evidence type="ECO:0000313" key="7">
    <source>
        <dbReference type="Proteomes" id="UP000642920"/>
    </source>
</evidence>
<dbReference type="RefSeq" id="WP_201921569.1">
    <property type="nucleotide sequence ID" value="NZ_JAERQG010000003.1"/>
</dbReference>
<sequence length="397" mass="43934">MGKDQKEIFLNNLGQTTPFPFLLEIEKAEGLYLYDKAGKSYMDLISGIAVSNLGHKHPAVVKAVKEQVDKHMHVMVYGEFIQSSVNQFAERLVSLLPATLNSVYFTNSGAEAIEGALKLAKRYTGRTELIAFKGAYHGSTHGALSVSGNETKKYAFRPLLPDVKFLKFNHLPDLEEITTKTACVLIETIQGDAGVRIPNQAYLEALRARCTEKGTMLIFDEIQTGMGRTGKLFAFEHYGITPDILCSAKALGGGLPIGAFIADKEVMRQLTFDPMLGHITTFGGNPVACAAGLATLKTITETEILSEVELKGALIEELIQHDSIQEIRRKGLMFAIEFQTEDEVYKIVEYCLDKGLICFWFLSCPNSFRIAPPLTITHDEIHKACDIINEAIRVTHQ</sequence>
<comment type="caution">
    <text evidence="6">The sequence shown here is derived from an EMBL/GenBank/DDBJ whole genome shotgun (WGS) entry which is preliminary data.</text>
</comment>
<evidence type="ECO:0000256" key="1">
    <source>
        <dbReference type="ARBA" id="ARBA00001933"/>
    </source>
</evidence>
<dbReference type="PROSITE" id="PS00600">
    <property type="entry name" value="AA_TRANSFER_CLASS_3"/>
    <property type="match status" value="1"/>
</dbReference>
<dbReference type="SUPFAM" id="SSF53383">
    <property type="entry name" value="PLP-dependent transferases"/>
    <property type="match status" value="1"/>
</dbReference>
<dbReference type="InterPro" id="IPR015421">
    <property type="entry name" value="PyrdxlP-dep_Trfase_major"/>
</dbReference>
<comment type="cofactor">
    <cofactor evidence="1">
        <name>pyridoxal 5'-phosphate</name>
        <dbReference type="ChEBI" id="CHEBI:597326"/>
    </cofactor>
</comment>
<dbReference type="FunFam" id="3.40.640.10:FF:000004">
    <property type="entry name" value="Acetylornithine aminotransferase"/>
    <property type="match status" value="1"/>
</dbReference>
<evidence type="ECO:0000256" key="2">
    <source>
        <dbReference type="ARBA" id="ARBA00022576"/>
    </source>
</evidence>
<dbReference type="Pfam" id="PF00202">
    <property type="entry name" value="Aminotran_3"/>
    <property type="match status" value="1"/>
</dbReference>
<dbReference type="PANTHER" id="PTHR11986">
    <property type="entry name" value="AMINOTRANSFERASE CLASS III"/>
    <property type="match status" value="1"/>
</dbReference>
<dbReference type="EMBL" id="JAERQG010000003">
    <property type="protein sequence ID" value="MBL0765941.1"/>
    <property type="molecule type" value="Genomic_DNA"/>
</dbReference>
<evidence type="ECO:0000313" key="6">
    <source>
        <dbReference type="EMBL" id="MBL0765941.1"/>
    </source>
</evidence>
<dbReference type="InterPro" id="IPR015424">
    <property type="entry name" value="PyrdxlP-dep_Trfase"/>
</dbReference>
<keyword evidence="2 6" id="KW-0032">Aminotransferase</keyword>
<keyword evidence="7" id="KW-1185">Reference proteome</keyword>
<gene>
    <name evidence="6" type="ORF">JKP34_11805</name>
</gene>
<comment type="similarity">
    <text evidence="5">Belongs to the class-III pyridoxal-phosphate-dependent aminotransferase family.</text>
</comment>
<proteinExistence type="inferred from homology"/>
<keyword evidence="4 5" id="KW-0663">Pyridoxal phosphate</keyword>
<dbReference type="GO" id="GO:0008483">
    <property type="term" value="F:transaminase activity"/>
    <property type="evidence" value="ECO:0007669"/>
    <property type="project" value="UniProtKB-KW"/>
</dbReference>
<organism evidence="6 7">
    <name type="scientific">Marivirga atlantica</name>
    <dbReference type="NCBI Taxonomy" id="1548457"/>
    <lineage>
        <taxon>Bacteria</taxon>
        <taxon>Pseudomonadati</taxon>
        <taxon>Bacteroidota</taxon>
        <taxon>Cytophagia</taxon>
        <taxon>Cytophagales</taxon>
        <taxon>Marivirgaceae</taxon>
        <taxon>Marivirga</taxon>
    </lineage>
</organism>
<dbReference type="PIRSF" id="PIRSF000521">
    <property type="entry name" value="Transaminase_4ab_Lys_Orn"/>
    <property type="match status" value="1"/>
</dbReference>